<dbReference type="GO" id="GO:0006221">
    <property type="term" value="P:pyrimidine nucleotide biosynthetic process"/>
    <property type="evidence" value="ECO:0007669"/>
    <property type="project" value="UniProtKB-KW"/>
</dbReference>
<dbReference type="SUPFAM" id="SSF51338">
    <property type="entry name" value="Composite domain of metallo-dependent hydrolases"/>
    <property type="match status" value="1"/>
</dbReference>
<evidence type="ECO:0000313" key="3">
    <source>
        <dbReference type="EMBL" id="EAT11211.1"/>
    </source>
</evidence>
<dbReference type="Pfam" id="PF12890">
    <property type="entry name" value="DHOase"/>
    <property type="match status" value="1"/>
</dbReference>
<organism evidence="3 4">
    <name type="scientific">Bermanella marisrubri</name>
    <dbReference type="NCBI Taxonomy" id="207949"/>
    <lineage>
        <taxon>Bacteria</taxon>
        <taxon>Pseudomonadati</taxon>
        <taxon>Pseudomonadota</taxon>
        <taxon>Gammaproteobacteria</taxon>
        <taxon>Oceanospirillales</taxon>
        <taxon>Oceanospirillaceae</taxon>
        <taxon>Bermanella</taxon>
    </lineage>
</organism>
<protein>
    <submittedName>
        <fullName evidence="3">Dihydroorotase and related cyclic amidoHydrolase</fullName>
    </submittedName>
</protein>
<dbReference type="HOGENOM" id="CLU_015572_1_0_6"/>
<dbReference type="Gene3D" id="3.20.20.140">
    <property type="entry name" value="Metal-dependent hydrolases"/>
    <property type="match status" value="1"/>
</dbReference>
<dbReference type="GO" id="GO:0004038">
    <property type="term" value="F:allantoinase activity"/>
    <property type="evidence" value="ECO:0007669"/>
    <property type="project" value="TreeGrafter"/>
</dbReference>
<accession>Q1MZ17</accession>
<dbReference type="GO" id="GO:0005737">
    <property type="term" value="C:cytoplasm"/>
    <property type="evidence" value="ECO:0007669"/>
    <property type="project" value="TreeGrafter"/>
</dbReference>
<dbReference type="SUPFAM" id="SSF51556">
    <property type="entry name" value="Metallo-dependent hydrolases"/>
    <property type="match status" value="1"/>
</dbReference>
<dbReference type="Gene3D" id="2.30.40.10">
    <property type="entry name" value="Urease, subunit C, domain 1"/>
    <property type="match status" value="1"/>
</dbReference>
<dbReference type="GO" id="GO:0046872">
    <property type="term" value="F:metal ion binding"/>
    <property type="evidence" value="ECO:0007669"/>
    <property type="project" value="InterPro"/>
</dbReference>
<dbReference type="OrthoDB" id="5687299at2"/>
<dbReference type="STRING" id="207949.RED65_07279"/>
<dbReference type="RefSeq" id="WP_007016680.1">
    <property type="nucleotide sequence ID" value="NZ_AAQH01000021.1"/>
</dbReference>
<keyword evidence="3" id="KW-0378">Hydrolase</keyword>
<keyword evidence="4" id="KW-1185">Reference proteome</keyword>
<dbReference type="GO" id="GO:0004151">
    <property type="term" value="F:dihydroorotase activity"/>
    <property type="evidence" value="ECO:0007669"/>
    <property type="project" value="InterPro"/>
</dbReference>
<dbReference type="InterPro" id="IPR011059">
    <property type="entry name" value="Metal-dep_hydrolase_composite"/>
</dbReference>
<comment type="caution">
    <text evidence="3">The sequence shown here is derived from an EMBL/GenBank/DDBJ whole genome shotgun (WGS) entry which is preliminary data.</text>
</comment>
<name>Q1MZ17_9GAMM</name>
<dbReference type="PANTHER" id="PTHR43668:SF2">
    <property type="entry name" value="ALLANTOINASE"/>
    <property type="match status" value="1"/>
</dbReference>
<dbReference type="InterPro" id="IPR050138">
    <property type="entry name" value="DHOase/Allantoinase_Hydrolase"/>
</dbReference>
<evidence type="ECO:0000313" key="4">
    <source>
        <dbReference type="Proteomes" id="UP000004263"/>
    </source>
</evidence>
<dbReference type="PANTHER" id="PTHR43668">
    <property type="entry name" value="ALLANTOINASE"/>
    <property type="match status" value="1"/>
</dbReference>
<sequence length="427" mass="45363">MKVTHQHTLHIKNGRLLDPKQKLDKVADLFIENDRIVAIETAPAGFKAEETIDAQGKLVIPGLVDRLAFLAEPGFAQKGNIRSETQAAARSGITMLCSAPDTKPVVDSAAVSKMIVEKAKEAGFTQVKPLGALTAGLEGEQLSNMNSLKEAGCIALAQLDYAFKDSHVIKQCYHYAAGMNIPVIVTPLDQALAQSGNMHEGATSSQLGLAGVAESAETCALATHLILAKETGIQLHFSRITSANALSMIESAQADGISVTADVALGNLVFTDQDSYGYDSLMHVKPVYRSDKDRDALLDGVERGVLAICSNHRPHEIAAKMAPFAASEAGISSLDSFTSVLLDLVKQGKLSLESAIASVTHIPAQQLGLACGTLALEHEASLAIIDLEATNKNETLYSQGRNNPWLNKPLSGDVVCTIKQGKIVYQA</sequence>
<dbReference type="AlphaFoldDB" id="Q1MZ17"/>
<gene>
    <name evidence="3" type="ORF">RED65_07279</name>
</gene>
<evidence type="ECO:0000259" key="2">
    <source>
        <dbReference type="Pfam" id="PF12890"/>
    </source>
</evidence>
<feature type="domain" description="Dihydroorotase catalytic" evidence="2">
    <location>
        <begin position="56"/>
        <end position="242"/>
    </location>
</feature>
<dbReference type="GO" id="GO:0006145">
    <property type="term" value="P:purine nucleobase catabolic process"/>
    <property type="evidence" value="ECO:0007669"/>
    <property type="project" value="TreeGrafter"/>
</dbReference>
<evidence type="ECO:0000256" key="1">
    <source>
        <dbReference type="ARBA" id="ARBA00022975"/>
    </source>
</evidence>
<dbReference type="InterPro" id="IPR024403">
    <property type="entry name" value="DHOase_cat"/>
</dbReference>
<dbReference type="InterPro" id="IPR004722">
    <property type="entry name" value="DHOase"/>
</dbReference>
<dbReference type="Proteomes" id="UP000004263">
    <property type="component" value="Unassembled WGS sequence"/>
</dbReference>
<proteinExistence type="predicted"/>
<dbReference type="CDD" id="cd01317">
    <property type="entry name" value="DHOase_IIa"/>
    <property type="match status" value="1"/>
</dbReference>
<reference evidence="3 4" key="1">
    <citation type="submission" date="2006-03" db="EMBL/GenBank/DDBJ databases">
        <authorList>
            <person name="Pinhassi J."/>
            <person name="Pedros-Alio C."/>
            <person name="Ferriera S."/>
            <person name="Johnson J."/>
            <person name="Kravitz S."/>
            <person name="Halpern A."/>
            <person name="Remington K."/>
            <person name="Beeson K."/>
            <person name="Tran B."/>
            <person name="Rogers Y.-H."/>
            <person name="Friedman R."/>
            <person name="Venter J.C."/>
        </authorList>
    </citation>
    <scope>NUCLEOTIDE SEQUENCE [LARGE SCALE GENOMIC DNA]</scope>
    <source>
        <strain evidence="3 4">RED65</strain>
    </source>
</reference>
<dbReference type="InterPro" id="IPR032466">
    <property type="entry name" value="Metal_Hydrolase"/>
</dbReference>
<dbReference type="EMBL" id="AAQH01000021">
    <property type="protein sequence ID" value="EAT11211.1"/>
    <property type="molecule type" value="Genomic_DNA"/>
</dbReference>
<keyword evidence="1" id="KW-0665">Pyrimidine biosynthesis</keyword>